<dbReference type="FunFam" id="3.40.50.300:FF:000056">
    <property type="entry name" value="Cell division ATP-binding protein FtsE"/>
    <property type="match status" value="1"/>
</dbReference>
<dbReference type="Gene3D" id="3.30.70.260">
    <property type="match status" value="1"/>
</dbReference>
<dbReference type="Proteomes" id="UP000199074">
    <property type="component" value="Unassembled WGS sequence"/>
</dbReference>
<dbReference type="STRING" id="429728.SAMN05216456_2734"/>
<dbReference type="Gene3D" id="3.40.50.300">
    <property type="entry name" value="P-loop containing nucleotide triphosphate hydrolases"/>
    <property type="match status" value="1"/>
</dbReference>
<dbReference type="SUPFAM" id="SSF55021">
    <property type="entry name" value="ACT-like"/>
    <property type="match status" value="1"/>
</dbReference>
<dbReference type="GO" id="GO:0016887">
    <property type="term" value="F:ATP hydrolysis activity"/>
    <property type="evidence" value="ECO:0007669"/>
    <property type="project" value="InterPro"/>
</dbReference>
<proteinExistence type="inferred from homology"/>
<dbReference type="SUPFAM" id="SSF52540">
    <property type="entry name" value="P-loop containing nucleoside triphosphate hydrolases"/>
    <property type="match status" value="1"/>
</dbReference>
<keyword evidence="13" id="KW-1185">Reference proteome</keyword>
<dbReference type="PROSITE" id="PS50893">
    <property type="entry name" value="ABC_TRANSPORTER_2"/>
    <property type="match status" value="1"/>
</dbReference>
<feature type="domain" description="ABC transporter" evidence="11">
    <location>
        <begin position="15"/>
        <end position="256"/>
    </location>
</feature>
<dbReference type="GO" id="GO:0005524">
    <property type="term" value="F:ATP binding"/>
    <property type="evidence" value="ECO:0007669"/>
    <property type="project" value="UniProtKB-KW"/>
</dbReference>
<dbReference type="InterPro" id="IPR045865">
    <property type="entry name" value="ACT-like_dom_sf"/>
</dbReference>
<dbReference type="CDD" id="cd03258">
    <property type="entry name" value="ABC_MetN_methionine_transporter"/>
    <property type="match status" value="1"/>
</dbReference>
<dbReference type="AlphaFoldDB" id="A0A1I7NR20"/>
<dbReference type="InterPro" id="IPR017871">
    <property type="entry name" value="ABC_transporter-like_CS"/>
</dbReference>
<keyword evidence="8" id="KW-1278">Translocase</keyword>
<comment type="function">
    <text evidence="1">Part of the ABC transporter FtsEX involved in cellular division. Important for assembly or stability of the septal ring.</text>
</comment>
<evidence type="ECO:0000259" key="11">
    <source>
        <dbReference type="PROSITE" id="PS50893"/>
    </source>
</evidence>
<protein>
    <recommendedName>
        <fullName evidence="3">Cell division ATP-binding protein FtsE</fullName>
    </recommendedName>
</protein>
<evidence type="ECO:0000313" key="12">
    <source>
        <dbReference type="EMBL" id="SFV37073.1"/>
    </source>
</evidence>
<accession>A0A1I7NR20</accession>
<keyword evidence="6" id="KW-0547">Nucleotide-binding</keyword>
<dbReference type="InterPro" id="IPR018449">
    <property type="entry name" value="NIL_domain"/>
</dbReference>
<keyword evidence="4" id="KW-0813">Transport</keyword>
<evidence type="ECO:0000256" key="8">
    <source>
        <dbReference type="ARBA" id="ARBA00022967"/>
    </source>
</evidence>
<evidence type="ECO:0000256" key="6">
    <source>
        <dbReference type="ARBA" id="ARBA00022741"/>
    </source>
</evidence>
<dbReference type="Pfam" id="PF00005">
    <property type="entry name" value="ABC_tran"/>
    <property type="match status" value="1"/>
</dbReference>
<evidence type="ECO:0000256" key="9">
    <source>
        <dbReference type="ARBA" id="ARBA00022970"/>
    </source>
</evidence>
<dbReference type="GO" id="GO:0006865">
    <property type="term" value="P:amino acid transport"/>
    <property type="evidence" value="ECO:0007669"/>
    <property type="project" value="UniProtKB-KW"/>
</dbReference>
<evidence type="ECO:0000256" key="4">
    <source>
        <dbReference type="ARBA" id="ARBA00022448"/>
    </source>
</evidence>
<sequence>MSDHKNSAVTEAAAIRLENVEKTYAARGDNGAVTALHSVDLAVPEGNILGVIGKSGAGKSTLIRLVNGLERPTTGRVIVHGTDIAALSERDLRDQRRSIGMIFQHFNLLSRRTAFNNVALPLEIAGLSKAEIRKRVLPLLDLVGLADKADRYPAELSGGQKQRVGIARALATNPRVLLSDEATSALDPETTAQILALLKKVNAELNLTVLLITHEMSVIKAVADRVAVIDGGRIVEDGETYDVFTHPRHATTRRFVSELTGTALPDHLLARIGPIPAPDKRALIQLTFKGEGANQPWLSILTRKLDMDLGIIQAKVDHIAGKPFGTLVVSAAAGRDQLVALQREAATLGLETEVLGYA</sequence>
<evidence type="ECO:0000256" key="2">
    <source>
        <dbReference type="ARBA" id="ARBA00005417"/>
    </source>
</evidence>
<gene>
    <name evidence="12" type="ORF">SAMN05216456_2734</name>
</gene>
<evidence type="ECO:0000256" key="5">
    <source>
        <dbReference type="ARBA" id="ARBA00022475"/>
    </source>
</evidence>
<keyword evidence="10" id="KW-0472">Membrane</keyword>
<evidence type="ECO:0000256" key="1">
    <source>
        <dbReference type="ARBA" id="ARBA00002579"/>
    </source>
</evidence>
<dbReference type="GO" id="GO:0005886">
    <property type="term" value="C:plasma membrane"/>
    <property type="evidence" value="ECO:0007669"/>
    <property type="project" value="UniProtKB-ARBA"/>
</dbReference>
<evidence type="ECO:0000256" key="7">
    <source>
        <dbReference type="ARBA" id="ARBA00022840"/>
    </source>
</evidence>
<organism evidence="12 13">
    <name type="scientific">Devosia crocina</name>
    <dbReference type="NCBI Taxonomy" id="429728"/>
    <lineage>
        <taxon>Bacteria</taxon>
        <taxon>Pseudomonadati</taxon>
        <taxon>Pseudomonadota</taxon>
        <taxon>Alphaproteobacteria</taxon>
        <taxon>Hyphomicrobiales</taxon>
        <taxon>Devosiaceae</taxon>
        <taxon>Devosia</taxon>
    </lineage>
</organism>
<dbReference type="RefSeq" id="WP_244542882.1">
    <property type="nucleotide sequence ID" value="NZ_FPCK01000003.1"/>
</dbReference>
<evidence type="ECO:0000256" key="3">
    <source>
        <dbReference type="ARBA" id="ARBA00020019"/>
    </source>
</evidence>
<dbReference type="PROSITE" id="PS00211">
    <property type="entry name" value="ABC_TRANSPORTER_1"/>
    <property type="match status" value="1"/>
</dbReference>
<dbReference type="Pfam" id="PF09383">
    <property type="entry name" value="NIL"/>
    <property type="match status" value="1"/>
</dbReference>
<dbReference type="InterPro" id="IPR003593">
    <property type="entry name" value="AAA+_ATPase"/>
</dbReference>
<dbReference type="InterPro" id="IPR050086">
    <property type="entry name" value="MetN_ABC_transporter-like"/>
</dbReference>
<reference evidence="12 13" key="1">
    <citation type="submission" date="2016-10" db="EMBL/GenBank/DDBJ databases">
        <authorList>
            <person name="de Groot N.N."/>
        </authorList>
    </citation>
    <scope>NUCLEOTIDE SEQUENCE [LARGE SCALE GENOMIC DNA]</scope>
    <source>
        <strain evidence="12 13">IPL20</strain>
    </source>
</reference>
<dbReference type="PANTHER" id="PTHR43166">
    <property type="entry name" value="AMINO ACID IMPORT ATP-BINDING PROTEIN"/>
    <property type="match status" value="1"/>
</dbReference>
<keyword evidence="9" id="KW-0029">Amino-acid transport</keyword>
<comment type="similarity">
    <text evidence="2">Belongs to the ABC transporter superfamily.</text>
</comment>
<dbReference type="EMBL" id="FPCK01000003">
    <property type="protein sequence ID" value="SFV37073.1"/>
    <property type="molecule type" value="Genomic_DNA"/>
</dbReference>
<dbReference type="SMART" id="SM00382">
    <property type="entry name" value="AAA"/>
    <property type="match status" value="1"/>
</dbReference>
<dbReference type="SMART" id="SM00930">
    <property type="entry name" value="NIL"/>
    <property type="match status" value="1"/>
</dbReference>
<name>A0A1I7NR20_9HYPH</name>
<dbReference type="InterPro" id="IPR041701">
    <property type="entry name" value="MetN_ABC"/>
</dbReference>
<keyword evidence="5" id="KW-1003">Cell membrane</keyword>
<evidence type="ECO:0000256" key="10">
    <source>
        <dbReference type="ARBA" id="ARBA00023136"/>
    </source>
</evidence>
<dbReference type="InterPro" id="IPR003439">
    <property type="entry name" value="ABC_transporter-like_ATP-bd"/>
</dbReference>
<keyword evidence="7 12" id="KW-0067">ATP-binding</keyword>
<dbReference type="InterPro" id="IPR027417">
    <property type="entry name" value="P-loop_NTPase"/>
</dbReference>
<dbReference type="PANTHER" id="PTHR43166:SF30">
    <property type="entry name" value="METHIONINE IMPORT ATP-BINDING PROTEIN METN"/>
    <property type="match status" value="1"/>
</dbReference>
<evidence type="ECO:0000313" key="13">
    <source>
        <dbReference type="Proteomes" id="UP000199074"/>
    </source>
</evidence>